<evidence type="ECO:0000256" key="4">
    <source>
        <dbReference type="ARBA" id="ARBA00023004"/>
    </source>
</evidence>
<dbReference type="InterPro" id="IPR050529">
    <property type="entry name" value="CYP450_sterol_14alpha_dmase"/>
</dbReference>
<dbReference type="InterPro" id="IPR001128">
    <property type="entry name" value="Cyt_P450"/>
</dbReference>
<proteinExistence type="inferred from homology"/>
<sequence>MRDVDLSFSAVTKLFLAAIIFNYFFNLVKYYWVHMSTEPGQLPPTYPSFLPVIGTLVPFLWNNEGFFRRVSSYRGKSTAAKLSILGQDIYIFQDRESISNIWRATSLSSPINITMYTFKHFFGVPERALKVYRADNSGPFRKPYPGSNVPHDKRIDHISHTEFLRALTGPGLAPTFQRFHNALVARVETLGLANNWTYMDDFRKLFLSIEGSALIEAIYGPALLRLNPCFVDDLREFDALVPWLARGIPSFINPRPYRIRKKLQDQLKKWYAYARQEFTDSSIYADGDGDPFWGSKFIRNRNKMFAKVGEHDDDTCAALDVGLCFGLVGNTIPAALLLVFHIFKDPLLLRRIRSNIWEHFGDQPIRDIDAKKLLDIPALQSVYAETLRLYTKIYVVVSSPQEDVFLGRWRLPKGSLGLLNSSVSHHDPDFWNTKNGMYPVDSFWADRFLVDPTDPGSGPINLALFEGRDSQSVYKPSSGNDKPYFSMKGLEASWFPYGGGYSICPGRHLAKNALLLTSAVLVTEFDIEFLDDALVPDRWRFGLGLVGLKNRLPFRIKQRV</sequence>
<evidence type="ECO:0000256" key="3">
    <source>
        <dbReference type="ARBA" id="ARBA00022723"/>
    </source>
</evidence>
<protein>
    <submittedName>
        <fullName evidence="6">Cytochrome P450</fullName>
    </submittedName>
</protein>
<accession>A0ABR2XNC5</accession>
<dbReference type="Proteomes" id="UP001465668">
    <property type="component" value="Unassembled WGS sequence"/>
</dbReference>
<feature type="transmembrane region" description="Helical" evidence="5">
    <location>
        <begin position="12"/>
        <end position="32"/>
    </location>
</feature>
<comment type="caution">
    <text evidence="6">The sequence shown here is derived from an EMBL/GenBank/DDBJ whole genome shotgun (WGS) entry which is preliminary data.</text>
</comment>
<reference evidence="6 7" key="1">
    <citation type="submission" date="2024-02" db="EMBL/GenBank/DDBJ databases">
        <title>First draft genome assembly of two strains of Seiridium cardinale.</title>
        <authorList>
            <person name="Emiliani G."/>
            <person name="Scali E."/>
        </authorList>
    </citation>
    <scope>NUCLEOTIDE SEQUENCE [LARGE SCALE GENOMIC DNA]</scope>
    <source>
        <strain evidence="6 7">BM-138-000479</strain>
    </source>
</reference>
<keyword evidence="7" id="KW-1185">Reference proteome</keyword>
<keyword evidence="5" id="KW-1133">Transmembrane helix</keyword>
<evidence type="ECO:0000313" key="6">
    <source>
        <dbReference type="EMBL" id="KAK9775308.1"/>
    </source>
</evidence>
<keyword evidence="5" id="KW-0472">Membrane</keyword>
<dbReference type="InterPro" id="IPR036396">
    <property type="entry name" value="Cyt_P450_sf"/>
</dbReference>
<evidence type="ECO:0000256" key="1">
    <source>
        <dbReference type="ARBA" id="ARBA00010617"/>
    </source>
</evidence>
<dbReference type="Pfam" id="PF00067">
    <property type="entry name" value="p450"/>
    <property type="match status" value="1"/>
</dbReference>
<dbReference type="EMBL" id="JARVKM010000035">
    <property type="protein sequence ID" value="KAK9775308.1"/>
    <property type="molecule type" value="Genomic_DNA"/>
</dbReference>
<evidence type="ECO:0000256" key="2">
    <source>
        <dbReference type="ARBA" id="ARBA00022617"/>
    </source>
</evidence>
<name>A0ABR2XNC5_9PEZI</name>
<dbReference type="CDD" id="cd11040">
    <property type="entry name" value="CYP7_CYP8-like"/>
    <property type="match status" value="1"/>
</dbReference>
<evidence type="ECO:0000313" key="7">
    <source>
        <dbReference type="Proteomes" id="UP001465668"/>
    </source>
</evidence>
<dbReference type="PANTHER" id="PTHR24304">
    <property type="entry name" value="CYTOCHROME P450 FAMILY 7"/>
    <property type="match status" value="1"/>
</dbReference>
<dbReference type="Gene3D" id="1.10.630.10">
    <property type="entry name" value="Cytochrome P450"/>
    <property type="match status" value="1"/>
</dbReference>
<dbReference type="PANTHER" id="PTHR24304:SF2">
    <property type="entry name" value="24-HYDROXYCHOLESTEROL 7-ALPHA-HYDROXYLASE"/>
    <property type="match status" value="1"/>
</dbReference>
<keyword evidence="4" id="KW-0408">Iron</keyword>
<keyword evidence="2" id="KW-0349">Heme</keyword>
<organism evidence="6 7">
    <name type="scientific">Seiridium cardinale</name>
    <dbReference type="NCBI Taxonomy" id="138064"/>
    <lineage>
        <taxon>Eukaryota</taxon>
        <taxon>Fungi</taxon>
        <taxon>Dikarya</taxon>
        <taxon>Ascomycota</taxon>
        <taxon>Pezizomycotina</taxon>
        <taxon>Sordariomycetes</taxon>
        <taxon>Xylariomycetidae</taxon>
        <taxon>Amphisphaeriales</taxon>
        <taxon>Sporocadaceae</taxon>
        <taxon>Seiridium</taxon>
    </lineage>
</organism>
<evidence type="ECO:0000256" key="5">
    <source>
        <dbReference type="SAM" id="Phobius"/>
    </source>
</evidence>
<dbReference type="SUPFAM" id="SSF48264">
    <property type="entry name" value="Cytochrome P450"/>
    <property type="match status" value="1"/>
</dbReference>
<feature type="transmembrane region" description="Helical" evidence="5">
    <location>
        <begin position="44"/>
        <end position="61"/>
    </location>
</feature>
<keyword evidence="3" id="KW-0479">Metal-binding</keyword>
<keyword evidence="5" id="KW-0812">Transmembrane</keyword>
<comment type="similarity">
    <text evidence="1">Belongs to the cytochrome P450 family.</text>
</comment>
<gene>
    <name evidence="6" type="ORF">SCAR479_07984</name>
</gene>